<protein>
    <submittedName>
        <fullName evidence="1">Short-chain dehydrogenase</fullName>
    </submittedName>
</protein>
<dbReference type="InterPro" id="IPR036291">
    <property type="entry name" value="NAD(P)-bd_dom_sf"/>
</dbReference>
<name>A0A1H3NM75_9RHOB</name>
<dbReference type="PRINTS" id="PR00081">
    <property type="entry name" value="GDHRDH"/>
</dbReference>
<sequence>MRTLVTGASRGIGAALMTEGRARGHVMLGTVRSGDGLLLDVTDPKAQTRVAAQVGALELVVCNAGVFIDRGKTVDTLTADDLNATFAVNVTGVFLTVQAQLRNLTEGGRIAVIASQMGSSTKATGDSFAYRASKAAVINLGLTLSDALRARGVAVGIYHPGWVQTDMGGDSAAVAVADSARGLWDRFEALDMTRSGAFETYDGQPHPF</sequence>
<gene>
    <name evidence="1" type="ORF">SAMN05444004_10429</name>
</gene>
<dbReference type="Proteomes" id="UP000198914">
    <property type="component" value="Unassembled WGS sequence"/>
</dbReference>
<evidence type="ECO:0000313" key="1">
    <source>
        <dbReference type="EMBL" id="SDY89863.1"/>
    </source>
</evidence>
<dbReference type="Gene3D" id="3.40.50.720">
    <property type="entry name" value="NAD(P)-binding Rossmann-like Domain"/>
    <property type="match status" value="1"/>
</dbReference>
<keyword evidence="2" id="KW-1185">Reference proteome</keyword>
<dbReference type="InterPro" id="IPR052184">
    <property type="entry name" value="SDR_enzymes"/>
</dbReference>
<dbReference type="Pfam" id="PF00106">
    <property type="entry name" value="adh_short"/>
    <property type="match status" value="1"/>
</dbReference>
<dbReference type="RefSeq" id="WP_092643913.1">
    <property type="nucleotide sequence ID" value="NZ_FNPX01000004.1"/>
</dbReference>
<dbReference type="AlphaFoldDB" id="A0A1H3NM75"/>
<organism evidence="1 2">
    <name type="scientific">Jannaschia faecimaris</name>
    <dbReference type="NCBI Taxonomy" id="1244108"/>
    <lineage>
        <taxon>Bacteria</taxon>
        <taxon>Pseudomonadati</taxon>
        <taxon>Pseudomonadota</taxon>
        <taxon>Alphaproteobacteria</taxon>
        <taxon>Rhodobacterales</taxon>
        <taxon>Roseobacteraceae</taxon>
        <taxon>Jannaschia</taxon>
    </lineage>
</organism>
<proteinExistence type="predicted"/>
<dbReference type="STRING" id="1244108.SAMN05444004_10429"/>
<dbReference type="GO" id="GO:0016616">
    <property type="term" value="F:oxidoreductase activity, acting on the CH-OH group of donors, NAD or NADP as acceptor"/>
    <property type="evidence" value="ECO:0007669"/>
    <property type="project" value="TreeGrafter"/>
</dbReference>
<dbReference type="OrthoDB" id="9785826at2"/>
<evidence type="ECO:0000313" key="2">
    <source>
        <dbReference type="Proteomes" id="UP000198914"/>
    </source>
</evidence>
<dbReference type="InterPro" id="IPR002347">
    <property type="entry name" value="SDR_fam"/>
</dbReference>
<reference evidence="2" key="1">
    <citation type="submission" date="2016-10" db="EMBL/GenBank/DDBJ databases">
        <authorList>
            <person name="Varghese N."/>
            <person name="Submissions S."/>
        </authorList>
    </citation>
    <scope>NUCLEOTIDE SEQUENCE [LARGE SCALE GENOMIC DNA]</scope>
    <source>
        <strain evidence="2">DSM 100420</strain>
    </source>
</reference>
<accession>A0A1H3NM75</accession>
<dbReference type="PANTHER" id="PTHR45458:SF1">
    <property type="entry name" value="SHORT CHAIN DEHYDROGENASE"/>
    <property type="match status" value="1"/>
</dbReference>
<dbReference type="EMBL" id="FNPX01000004">
    <property type="protein sequence ID" value="SDY89863.1"/>
    <property type="molecule type" value="Genomic_DNA"/>
</dbReference>
<dbReference type="SUPFAM" id="SSF51735">
    <property type="entry name" value="NAD(P)-binding Rossmann-fold domains"/>
    <property type="match status" value="1"/>
</dbReference>
<dbReference type="PANTHER" id="PTHR45458">
    <property type="entry name" value="SHORT-CHAIN DEHYDROGENASE/REDUCTASE SDR"/>
    <property type="match status" value="1"/>
</dbReference>